<evidence type="ECO:0000256" key="1">
    <source>
        <dbReference type="ARBA" id="ARBA00023270"/>
    </source>
</evidence>
<evidence type="ECO:0000313" key="2">
    <source>
        <dbReference type="EMBL" id="GAH52049.1"/>
    </source>
</evidence>
<evidence type="ECO:0008006" key="3">
    <source>
        <dbReference type="Google" id="ProtNLM"/>
    </source>
</evidence>
<dbReference type="PANTHER" id="PTHR10683">
    <property type="entry name" value="TRANSALDOLASE"/>
    <property type="match status" value="1"/>
</dbReference>
<dbReference type="SUPFAM" id="SSF51569">
    <property type="entry name" value="Aldolase"/>
    <property type="match status" value="1"/>
</dbReference>
<feature type="non-terminal residue" evidence="2">
    <location>
        <position position="275"/>
    </location>
</feature>
<name>X1HDZ1_9ZZZZ</name>
<dbReference type="InterPro" id="IPR001585">
    <property type="entry name" value="TAL/FSA"/>
</dbReference>
<gene>
    <name evidence="2" type="ORF">S03H2_39865</name>
</gene>
<dbReference type="EMBL" id="BARU01024678">
    <property type="protein sequence ID" value="GAH52049.1"/>
    <property type="molecule type" value="Genomic_DNA"/>
</dbReference>
<dbReference type="InterPro" id="IPR013785">
    <property type="entry name" value="Aldolase_TIM"/>
</dbReference>
<accession>X1HDZ1</accession>
<keyword evidence="1" id="KW-0704">Schiff base</keyword>
<reference evidence="2" key="1">
    <citation type="journal article" date="2014" name="Front. Microbiol.">
        <title>High frequency of phylogenetically diverse reductive dehalogenase-homologous genes in deep subseafloor sedimentary metagenomes.</title>
        <authorList>
            <person name="Kawai M."/>
            <person name="Futagami T."/>
            <person name="Toyoda A."/>
            <person name="Takaki Y."/>
            <person name="Nishi S."/>
            <person name="Hori S."/>
            <person name="Arai W."/>
            <person name="Tsubouchi T."/>
            <person name="Morono Y."/>
            <person name="Uchiyama I."/>
            <person name="Ito T."/>
            <person name="Fujiyama A."/>
            <person name="Inagaki F."/>
            <person name="Takami H."/>
        </authorList>
    </citation>
    <scope>NUCLEOTIDE SEQUENCE</scope>
    <source>
        <strain evidence="2">Expedition CK06-06</strain>
    </source>
</reference>
<dbReference type="AlphaFoldDB" id="X1HDZ1"/>
<proteinExistence type="predicted"/>
<dbReference type="Gene3D" id="3.20.20.70">
    <property type="entry name" value="Aldolase class I"/>
    <property type="match status" value="1"/>
</dbReference>
<feature type="non-terminal residue" evidence="2">
    <location>
        <position position="1"/>
    </location>
</feature>
<comment type="caution">
    <text evidence="2">The sequence shown here is derived from an EMBL/GenBank/DDBJ whole genome shotgun (WGS) entry which is preliminary data.</text>
</comment>
<organism evidence="2">
    <name type="scientific">marine sediment metagenome</name>
    <dbReference type="NCBI Taxonomy" id="412755"/>
    <lineage>
        <taxon>unclassified sequences</taxon>
        <taxon>metagenomes</taxon>
        <taxon>ecological metagenomes</taxon>
    </lineage>
</organism>
<dbReference type="GO" id="GO:0005975">
    <property type="term" value="P:carbohydrate metabolic process"/>
    <property type="evidence" value="ECO:0007669"/>
    <property type="project" value="InterPro"/>
</dbReference>
<protein>
    <recommendedName>
        <fullName evidence="3">Transaldolase</fullName>
    </recommendedName>
</protein>
<sequence>YMARKSVVERLVELNPETEIWWDSSPLVYCNWKKKMLDKAAPGDRAESEEQLTRFFNESDPASGLVRGVTTNPPLSLQAIEGHPDIWVPWVDHLIRDNPYADVGVLFWKTYLEVVRRGSEMVKPIWEASNHQRGYLSGQVDPRNCLNEELMFKQALELAAQNPNVMIKCPGTAEGIRLLRRLTAMGIATNCTLCFILPQFCTTMDAVNSGLAEAKANNVSMYRWRSVITHMSARYEEREAFNESAAKAGVSLTLEDKRWASIAIFRKAYKVAKRP</sequence>
<dbReference type="Pfam" id="PF00923">
    <property type="entry name" value="TAL_FSA"/>
    <property type="match status" value="1"/>
</dbReference>